<sequence>MEIKEESQVFKVVAVVRPARLADIEKNLLSSGLDGMTIVAAKGLGEEKQFTLRLFVGTFLSELERTKIEIITTADKVDKVVDILVKQGKTDSGRPGDGIVYVLPVEKVLRIRTGKEGL</sequence>
<proteinExistence type="predicted"/>
<evidence type="ECO:0008006" key="2">
    <source>
        <dbReference type="Google" id="ProtNLM"/>
    </source>
</evidence>
<dbReference type="AlphaFoldDB" id="A0A0F9D068"/>
<protein>
    <recommendedName>
        <fullName evidence="2">Nitrogen regulatory protein P-II</fullName>
    </recommendedName>
</protein>
<dbReference type="Gene3D" id="3.30.70.120">
    <property type="match status" value="1"/>
</dbReference>
<dbReference type="SMART" id="SM00938">
    <property type="entry name" value="P-II"/>
    <property type="match status" value="1"/>
</dbReference>
<dbReference type="EMBL" id="LAZR01030979">
    <property type="protein sequence ID" value="KKL55053.1"/>
    <property type="molecule type" value="Genomic_DNA"/>
</dbReference>
<dbReference type="GO" id="GO:0005829">
    <property type="term" value="C:cytosol"/>
    <property type="evidence" value="ECO:0007669"/>
    <property type="project" value="TreeGrafter"/>
</dbReference>
<name>A0A0F9D068_9ZZZZ</name>
<gene>
    <name evidence="1" type="ORF">LCGC14_2259240</name>
</gene>
<dbReference type="GO" id="GO:0005524">
    <property type="term" value="F:ATP binding"/>
    <property type="evidence" value="ECO:0007669"/>
    <property type="project" value="TreeGrafter"/>
</dbReference>
<evidence type="ECO:0000313" key="1">
    <source>
        <dbReference type="EMBL" id="KKL55053.1"/>
    </source>
</evidence>
<dbReference type="InterPro" id="IPR015867">
    <property type="entry name" value="N-reg_PII/ATP_PRibTrfase_C"/>
</dbReference>
<dbReference type="SUPFAM" id="SSF54913">
    <property type="entry name" value="GlnB-like"/>
    <property type="match status" value="1"/>
</dbReference>
<dbReference type="Pfam" id="PF00543">
    <property type="entry name" value="P-II"/>
    <property type="match status" value="1"/>
</dbReference>
<dbReference type="PANTHER" id="PTHR30115:SF11">
    <property type="entry name" value="NITROGEN REGULATORY PROTEIN P-II HOMOLOG"/>
    <property type="match status" value="1"/>
</dbReference>
<dbReference type="PANTHER" id="PTHR30115">
    <property type="entry name" value="NITROGEN REGULATORY PROTEIN P-II"/>
    <property type="match status" value="1"/>
</dbReference>
<dbReference type="PRINTS" id="PR00340">
    <property type="entry name" value="PIIGLNB"/>
</dbReference>
<dbReference type="InterPro" id="IPR002187">
    <property type="entry name" value="N-reg_PII"/>
</dbReference>
<dbReference type="PROSITE" id="PS51343">
    <property type="entry name" value="PII_GLNB_DOM"/>
    <property type="match status" value="1"/>
</dbReference>
<accession>A0A0F9D068</accession>
<dbReference type="InterPro" id="IPR011322">
    <property type="entry name" value="N-reg_PII-like_a/b"/>
</dbReference>
<organism evidence="1">
    <name type="scientific">marine sediment metagenome</name>
    <dbReference type="NCBI Taxonomy" id="412755"/>
    <lineage>
        <taxon>unclassified sequences</taxon>
        <taxon>metagenomes</taxon>
        <taxon>ecological metagenomes</taxon>
    </lineage>
</organism>
<reference evidence="1" key="1">
    <citation type="journal article" date="2015" name="Nature">
        <title>Complex archaea that bridge the gap between prokaryotes and eukaryotes.</title>
        <authorList>
            <person name="Spang A."/>
            <person name="Saw J.H."/>
            <person name="Jorgensen S.L."/>
            <person name="Zaremba-Niedzwiedzka K."/>
            <person name="Martijn J."/>
            <person name="Lind A.E."/>
            <person name="van Eijk R."/>
            <person name="Schleper C."/>
            <person name="Guy L."/>
            <person name="Ettema T.J."/>
        </authorList>
    </citation>
    <scope>NUCLEOTIDE SEQUENCE</scope>
</reference>
<dbReference type="GO" id="GO:0006808">
    <property type="term" value="P:regulation of nitrogen utilization"/>
    <property type="evidence" value="ECO:0007669"/>
    <property type="project" value="InterPro"/>
</dbReference>
<comment type="caution">
    <text evidence="1">The sequence shown here is derived from an EMBL/GenBank/DDBJ whole genome shotgun (WGS) entry which is preliminary data.</text>
</comment>
<dbReference type="GO" id="GO:0030234">
    <property type="term" value="F:enzyme regulator activity"/>
    <property type="evidence" value="ECO:0007669"/>
    <property type="project" value="InterPro"/>
</dbReference>